<sequence>MRILVFISCLAYPALSFGQSGPSTLNDLQALPPVVVTATRTELAAFDAPASISRISNEEIRGGHALVNISEALGGVPGLLARDRQNYAQDVQISVRGFGARSTFGIRGVRLYVDGIPATLPDGQGQISHVELGSVDHIEVLRGPFSALYGNSSGGVIQVFSEEGGGATRLGFDVATGSHGVLRVGAKASGTVGGVGFVVGASRFRTDGYRDHSAADRRLGNAKFTLHPDADSKLTLVVNSVALPEAQDPMGLSRAQFEANPRGVDPSALAYNTRKTVNQTQAGLIYERQLDAANSVQLMAYGGHRGAEQFQSIPKAAQAPATHPGGVIDLDRDYRGAEVRWTLKSALLDAPLTLVGGIAYDGLDEHRRGYQNFIGNTLGVVGALRRDENNTVSSLDEYLQAGWQLTPKFSLNAGVRHSRVAFKSTDHYISTGNPDDSGRTDYGATLPVVGAMYTLNSDVHLYATAGRGFETPTLNELAYRSGGQTGLNFGLQAATSNSVEAGVKARLGESLGELSVAAFETRTRHEIVTQTNTGGRTTYQNAGGTKRTGLELGWSANWLQDLKAQAVATLLTAKYTDAFLTCTATPCAAPNVRIPAGNRIPGIARGSLFASLGWLPATGWRGGVELRHLSGVPVNDANTDAAGSFTVAALHAGYNYSAAHWELSAFVRCDNLTDRKYAGSVIVNEGNSRFFEPAPGRTWLLGTSATMHF</sequence>
<evidence type="ECO:0000256" key="4">
    <source>
        <dbReference type="ARBA" id="ARBA00022452"/>
    </source>
</evidence>
<comment type="subcellular location">
    <subcellularLocation>
        <location evidence="1 10">Cell outer membrane</location>
        <topology evidence="1 10">Multi-pass membrane protein</topology>
    </subcellularLocation>
</comment>
<dbReference type="InterPro" id="IPR039426">
    <property type="entry name" value="TonB-dep_rcpt-like"/>
</dbReference>
<proteinExistence type="inferred from homology"/>
<dbReference type="Pfam" id="PF07715">
    <property type="entry name" value="Plug"/>
    <property type="match status" value="1"/>
</dbReference>
<keyword evidence="8 14" id="KW-0675">Receptor</keyword>
<keyword evidence="15" id="KW-1185">Reference proteome</keyword>
<name>A0A9X4LP82_9BURK</name>
<evidence type="ECO:0000256" key="7">
    <source>
        <dbReference type="ARBA" id="ARBA00023136"/>
    </source>
</evidence>
<feature type="domain" description="TonB-dependent receptor plug" evidence="13">
    <location>
        <begin position="46"/>
        <end position="156"/>
    </location>
</feature>
<evidence type="ECO:0000256" key="10">
    <source>
        <dbReference type="PROSITE-ProRule" id="PRU01360"/>
    </source>
</evidence>
<dbReference type="SUPFAM" id="SSF56935">
    <property type="entry name" value="Porins"/>
    <property type="match status" value="1"/>
</dbReference>
<dbReference type="InterPro" id="IPR012910">
    <property type="entry name" value="Plug_dom"/>
</dbReference>
<dbReference type="RefSeq" id="WP_268154217.1">
    <property type="nucleotide sequence ID" value="NZ_JAPPUW010000032.1"/>
</dbReference>
<dbReference type="GO" id="GO:0015344">
    <property type="term" value="F:siderophore uptake transmembrane transporter activity"/>
    <property type="evidence" value="ECO:0007669"/>
    <property type="project" value="TreeGrafter"/>
</dbReference>
<evidence type="ECO:0000259" key="13">
    <source>
        <dbReference type="Pfam" id="PF07715"/>
    </source>
</evidence>
<evidence type="ECO:0000256" key="2">
    <source>
        <dbReference type="ARBA" id="ARBA00009810"/>
    </source>
</evidence>
<evidence type="ECO:0000256" key="9">
    <source>
        <dbReference type="ARBA" id="ARBA00023237"/>
    </source>
</evidence>
<evidence type="ECO:0000256" key="1">
    <source>
        <dbReference type="ARBA" id="ARBA00004571"/>
    </source>
</evidence>
<keyword evidence="5 10" id="KW-0812">Transmembrane</keyword>
<dbReference type="PANTHER" id="PTHR30069:SF28">
    <property type="entry name" value="TONB-DEPENDENT RECEPTOR YNCD-RELATED"/>
    <property type="match status" value="1"/>
</dbReference>
<keyword evidence="7 10" id="KW-0472">Membrane</keyword>
<dbReference type="Gene3D" id="2.40.170.20">
    <property type="entry name" value="TonB-dependent receptor, beta-barrel domain"/>
    <property type="match status" value="1"/>
</dbReference>
<dbReference type="EMBL" id="SGUG01000036">
    <property type="protein sequence ID" value="MDG0864595.1"/>
    <property type="molecule type" value="Genomic_DNA"/>
</dbReference>
<gene>
    <name evidence="14" type="ORF">EXJ73_19210</name>
</gene>
<evidence type="ECO:0000313" key="14">
    <source>
        <dbReference type="EMBL" id="MDG0864595.1"/>
    </source>
</evidence>
<evidence type="ECO:0000256" key="11">
    <source>
        <dbReference type="RuleBase" id="RU003357"/>
    </source>
</evidence>
<keyword evidence="6 11" id="KW-0798">TonB box</keyword>
<comment type="similarity">
    <text evidence="2 10 11">Belongs to the TonB-dependent receptor family.</text>
</comment>
<dbReference type="InterPro" id="IPR000531">
    <property type="entry name" value="Beta-barrel_TonB"/>
</dbReference>
<evidence type="ECO:0000256" key="8">
    <source>
        <dbReference type="ARBA" id="ARBA00023170"/>
    </source>
</evidence>
<keyword evidence="9 10" id="KW-0998">Cell outer membrane</keyword>
<dbReference type="GO" id="GO:0044718">
    <property type="term" value="P:siderophore transmembrane transport"/>
    <property type="evidence" value="ECO:0007669"/>
    <property type="project" value="TreeGrafter"/>
</dbReference>
<dbReference type="PROSITE" id="PS52016">
    <property type="entry name" value="TONB_DEPENDENT_REC_3"/>
    <property type="match status" value="1"/>
</dbReference>
<organism evidence="14 15">
    <name type="scientific">Pelomonas aquatica</name>
    <dbReference type="NCBI Taxonomy" id="431058"/>
    <lineage>
        <taxon>Bacteria</taxon>
        <taxon>Pseudomonadati</taxon>
        <taxon>Pseudomonadota</taxon>
        <taxon>Betaproteobacteria</taxon>
        <taxon>Burkholderiales</taxon>
        <taxon>Sphaerotilaceae</taxon>
        <taxon>Roseateles</taxon>
    </lineage>
</organism>
<dbReference type="PANTHER" id="PTHR30069">
    <property type="entry name" value="TONB-DEPENDENT OUTER MEMBRANE RECEPTOR"/>
    <property type="match status" value="1"/>
</dbReference>
<dbReference type="Gene3D" id="2.170.130.10">
    <property type="entry name" value="TonB-dependent receptor, plug domain"/>
    <property type="match status" value="1"/>
</dbReference>
<dbReference type="Proteomes" id="UP001152766">
    <property type="component" value="Unassembled WGS sequence"/>
</dbReference>
<dbReference type="AlphaFoldDB" id="A0A9X4LP82"/>
<evidence type="ECO:0000259" key="12">
    <source>
        <dbReference type="Pfam" id="PF00593"/>
    </source>
</evidence>
<accession>A0A9X4LP82</accession>
<evidence type="ECO:0000256" key="3">
    <source>
        <dbReference type="ARBA" id="ARBA00022448"/>
    </source>
</evidence>
<dbReference type="InterPro" id="IPR036942">
    <property type="entry name" value="Beta-barrel_TonB_sf"/>
</dbReference>
<evidence type="ECO:0000313" key="15">
    <source>
        <dbReference type="Proteomes" id="UP001152766"/>
    </source>
</evidence>
<reference evidence="14" key="1">
    <citation type="submission" date="2019-02" db="EMBL/GenBank/DDBJ databases">
        <title>Draft genome of the type strain Pelomonas aquatica CCUG 52575T.</title>
        <authorList>
            <person name="Gomila M."/>
            <person name="Lalucat J."/>
        </authorList>
    </citation>
    <scope>NUCLEOTIDE SEQUENCE</scope>
    <source>
        <strain evidence="14">CCUG 52575</strain>
    </source>
</reference>
<dbReference type="CDD" id="cd01347">
    <property type="entry name" value="ligand_gated_channel"/>
    <property type="match status" value="1"/>
</dbReference>
<keyword evidence="4 10" id="KW-1134">Transmembrane beta strand</keyword>
<comment type="caution">
    <text evidence="14">The sequence shown here is derived from an EMBL/GenBank/DDBJ whole genome shotgun (WGS) entry which is preliminary data.</text>
</comment>
<dbReference type="GO" id="GO:0009279">
    <property type="term" value="C:cell outer membrane"/>
    <property type="evidence" value="ECO:0007669"/>
    <property type="project" value="UniProtKB-SubCell"/>
</dbReference>
<evidence type="ECO:0000256" key="5">
    <source>
        <dbReference type="ARBA" id="ARBA00022692"/>
    </source>
</evidence>
<dbReference type="Pfam" id="PF00593">
    <property type="entry name" value="TonB_dep_Rec_b-barrel"/>
    <property type="match status" value="1"/>
</dbReference>
<dbReference type="InterPro" id="IPR037066">
    <property type="entry name" value="Plug_dom_sf"/>
</dbReference>
<protein>
    <submittedName>
        <fullName evidence="14">TonB-dependent receptor</fullName>
    </submittedName>
</protein>
<feature type="domain" description="TonB-dependent receptor-like beta-barrel" evidence="12">
    <location>
        <begin position="261"/>
        <end position="672"/>
    </location>
</feature>
<keyword evidence="3 10" id="KW-0813">Transport</keyword>
<evidence type="ECO:0000256" key="6">
    <source>
        <dbReference type="ARBA" id="ARBA00023077"/>
    </source>
</evidence>